<feature type="region of interest" description="Disordered" evidence="1">
    <location>
        <begin position="1"/>
        <end position="25"/>
    </location>
</feature>
<evidence type="ECO:0000256" key="1">
    <source>
        <dbReference type="SAM" id="MobiDB-lite"/>
    </source>
</evidence>
<evidence type="ECO:0008006" key="4">
    <source>
        <dbReference type="Google" id="ProtNLM"/>
    </source>
</evidence>
<name>A0ABR1K806_9AGAR</name>
<evidence type="ECO:0000313" key="3">
    <source>
        <dbReference type="Proteomes" id="UP001498398"/>
    </source>
</evidence>
<accession>A0ABR1K806</accession>
<reference evidence="2 3" key="1">
    <citation type="submission" date="2024-01" db="EMBL/GenBank/DDBJ databases">
        <title>A draft genome for the cacao thread blight pathogen Marasmiellus scandens.</title>
        <authorList>
            <person name="Baruah I.K."/>
            <person name="Leung J."/>
            <person name="Bukari Y."/>
            <person name="Amoako-Attah I."/>
            <person name="Meinhardt L.W."/>
            <person name="Bailey B.A."/>
            <person name="Cohen S.P."/>
        </authorList>
    </citation>
    <scope>NUCLEOTIDE SEQUENCE [LARGE SCALE GENOMIC DNA]</scope>
    <source>
        <strain evidence="2 3">GH-19</strain>
    </source>
</reference>
<gene>
    <name evidence="2" type="ORF">VKT23_001370</name>
</gene>
<proteinExistence type="predicted"/>
<dbReference type="Proteomes" id="UP001498398">
    <property type="component" value="Unassembled WGS sequence"/>
</dbReference>
<sequence>MAEPPSGLPPSYADAFPVPDYTTDPTENEQRIEYHRRPRDFSSLPTGIFVQKSEEVTIVLNNQENGVIVPVYGRRASVVGTLLFDDPTGISEVTVQIKGRIEFLSIAHGFSTTDINNDTSILFTSNGALGSETCPNSLSFSSVFPTIVRHAEKDYPIPPSHHVQLPGEANVEYSKCTYRVSFGISRIRSRRVAFLGRSRRHLDVGIEYRPRSRPPRPIIPDRSLFSTIKACPEEWQQYTYVIFPKPGTNLDPLSCQLFLPSVGIYAIMDTIPFHIQISGPRSTLSKLIPNMAVLSPATGSGSDGGGASNSPSANFDTLPIHISLLRQVVLEIDGRKAARQISLGESKLVAIPPPPPSPPTLGSKRGGHQENLNWEGEVRCELEEGVCPSFNAGMVSVIDFVTLQVSKTSQSLYLPVRYGHPIRLVTDTWSDTADTYA</sequence>
<protein>
    <recommendedName>
        <fullName evidence="4">Arrestin-like N-terminal domain-containing protein</fullName>
    </recommendedName>
</protein>
<feature type="region of interest" description="Disordered" evidence="1">
    <location>
        <begin position="348"/>
        <end position="369"/>
    </location>
</feature>
<comment type="caution">
    <text evidence="2">The sequence shown here is derived from an EMBL/GenBank/DDBJ whole genome shotgun (WGS) entry which is preliminary data.</text>
</comment>
<keyword evidence="3" id="KW-1185">Reference proteome</keyword>
<evidence type="ECO:0000313" key="2">
    <source>
        <dbReference type="EMBL" id="KAK7473272.1"/>
    </source>
</evidence>
<organism evidence="2 3">
    <name type="scientific">Marasmiellus scandens</name>
    <dbReference type="NCBI Taxonomy" id="2682957"/>
    <lineage>
        <taxon>Eukaryota</taxon>
        <taxon>Fungi</taxon>
        <taxon>Dikarya</taxon>
        <taxon>Basidiomycota</taxon>
        <taxon>Agaricomycotina</taxon>
        <taxon>Agaricomycetes</taxon>
        <taxon>Agaricomycetidae</taxon>
        <taxon>Agaricales</taxon>
        <taxon>Marasmiineae</taxon>
        <taxon>Omphalotaceae</taxon>
        <taxon>Marasmiellus</taxon>
    </lineage>
</organism>
<dbReference type="EMBL" id="JBANRG010000001">
    <property type="protein sequence ID" value="KAK7473272.1"/>
    <property type="molecule type" value="Genomic_DNA"/>
</dbReference>